<proteinExistence type="predicted"/>
<feature type="transmembrane region" description="Helical" evidence="1">
    <location>
        <begin position="12"/>
        <end position="32"/>
    </location>
</feature>
<feature type="transmembrane region" description="Helical" evidence="1">
    <location>
        <begin position="52"/>
        <end position="74"/>
    </location>
</feature>
<gene>
    <name evidence="2" type="ORF">ikelab_16820</name>
</gene>
<keyword evidence="1" id="KW-1133">Transmembrane helix</keyword>
<evidence type="ECO:0000313" key="2">
    <source>
        <dbReference type="EMBL" id="GFO52407.1"/>
    </source>
</evidence>
<dbReference type="AlphaFoldDB" id="A0A6L2ZY15"/>
<keyword evidence="1" id="KW-0812">Transmembrane</keyword>
<sequence length="80" mass="9179">MTLNYKILKRGVGVQIIFIAIVLLSDDFRVALLNLLKSNILMINVVFNWVSFLLLAMDHMLLIIAPFVSLLFLLSKNKKF</sequence>
<dbReference type="EMBL" id="BLXU01000010">
    <property type="protein sequence ID" value="GFO52407.1"/>
    <property type="molecule type" value="Genomic_DNA"/>
</dbReference>
<organism evidence="2 3">
    <name type="scientific">Lactococcus garvieae</name>
    <dbReference type="NCBI Taxonomy" id="1363"/>
    <lineage>
        <taxon>Bacteria</taxon>
        <taxon>Bacillati</taxon>
        <taxon>Bacillota</taxon>
        <taxon>Bacilli</taxon>
        <taxon>Lactobacillales</taxon>
        <taxon>Streptococcaceae</taxon>
        <taxon>Lactococcus</taxon>
    </lineage>
</organism>
<name>A0A6L2ZY15_9LACT</name>
<evidence type="ECO:0000313" key="3">
    <source>
        <dbReference type="Proteomes" id="UP000504756"/>
    </source>
</evidence>
<comment type="caution">
    <text evidence="2">The sequence shown here is derived from an EMBL/GenBank/DDBJ whole genome shotgun (WGS) entry which is preliminary data.</text>
</comment>
<reference evidence="2 3" key="1">
    <citation type="submission" date="2020-06" db="EMBL/GenBank/DDBJ databases">
        <title>Draft genome sequence of Lactic acid bacteria from Okinawan-style tofu.</title>
        <authorList>
            <person name="Takara I."/>
            <person name="Ikematsu S."/>
        </authorList>
    </citation>
    <scope>NUCLEOTIDE SEQUENCE [LARGE SCALE GENOMIC DNA]</scope>
    <source>
        <strain evidence="3">lg38</strain>
    </source>
</reference>
<keyword evidence="1" id="KW-0472">Membrane</keyword>
<dbReference type="Proteomes" id="UP000504756">
    <property type="component" value="Unassembled WGS sequence"/>
</dbReference>
<protein>
    <submittedName>
        <fullName evidence="2">Uncharacterized protein</fullName>
    </submittedName>
</protein>
<evidence type="ECO:0000256" key="1">
    <source>
        <dbReference type="SAM" id="Phobius"/>
    </source>
</evidence>
<accession>A0A6L2ZY15</accession>